<reference evidence="3 4" key="1">
    <citation type="journal article" date="2013" name="Genome Announc.">
        <title>Draft Genome Sequence of Methylophaga lonarensis MPLT, a Haloalkaliphilic (Non-Methane-Utilizing) Methylotroph.</title>
        <authorList>
            <person name="Shetty S.A."/>
            <person name="Marathe N.P."/>
            <person name="Munot H."/>
            <person name="Antony C.P."/>
            <person name="Dhotre D.P."/>
            <person name="Murrell J.C."/>
            <person name="Shouche Y.S."/>
        </authorList>
    </citation>
    <scope>NUCLEOTIDE SEQUENCE [LARGE SCALE GENOMIC DNA]</scope>
    <source>
        <strain evidence="3 4">MPL</strain>
    </source>
</reference>
<evidence type="ECO:0000313" key="4">
    <source>
        <dbReference type="Proteomes" id="UP000012019"/>
    </source>
</evidence>
<dbReference type="PANTHER" id="PTHR12835">
    <property type="entry name" value="BIOTIN PROTEIN LIGASE"/>
    <property type="match status" value="1"/>
</dbReference>
<gene>
    <name evidence="3" type="ORF">MPL1_07054</name>
</gene>
<dbReference type="GO" id="GO:0004077">
    <property type="term" value="F:biotin--[biotin carboxyl-carrier protein] ligase activity"/>
    <property type="evidence" value="ECO:0007669"/>
    <property type="project" value="UniProtKB-EC"/>
</dbReference>
<dbReference type="PANTHER" id="PTHR12835:SF5">
    <property type="entry name" value="BIOTIN--PROTEIN LIGASE"/>
    <property type="match status" value="1"/>
</dbReference>
<comment type="caution">
    <text evidence="3">The sequence shown here is derived from an EMBL/GenBank/DDBJ whole genome shotgun (WGS) entry which is preliminary data.</text>
</comment>
<keyword evidence="4" id="KW-1185">Reference proteome</keyword>
<dbReference type="Gene3D" id="3.30.930.10">
    <property type="entry name" value="Bira Bifunctional Protein, Domain 2"/>
    <property type="match status" value="1"/>
</dbReference>
<dbReference type="InterPro" id="IPR045864">
    <property type="entry name" value="aa-tRNA-synth_II/BPL/LPL"/>
</dbReference>
<keyword evidence="1 3" id="KW-0436">Ligase</keyword>
<organism evidence="3 4">
    <name type="scientific">Methylophaga lonarensis MPL</name>
    <dbReference type="NCBI Taxonomy" id="1286106"/>
    <lineage>
        <taxon>Bacteria</taxon>
        <taxon>Pseudomonadati</taxon>
        <taxon>Pseudomonadota</taxon>
        <taxon>Gammaproteobacteria</taxon>
        <taxon>Thiotrichales</taxon>
        <taxon>Piscirickettsiaceae</taxon>
        <taxon>Methylophaga</taxon>
    </lineage>
</organism>
<dbReference type="PATRIC" id="fig|1286106.3.peg.1416"/>
<name>M7P0Q4_9GAMM</name>
<sequence>MSASARQTLSRIETLASVNSTNDHAWQLLTDGNKSPFVCLAEQQTSGRGRRGKQWQSPAMGNLYLSLFWPFAANCPPRGLSIAIGVTLVETLNTFGINNLQLKWPNDVLCKGHKLAGILIESRYNGGYNTVIGVGLNFRLSPDLQQIVDQPVTSLEQQCSQLPCRNQLAGQLIENLIEAVEKFQCNGLNDFLQSWHSMDLLFGHPVEISNDAETFSAIAQGINANGELQYLYKGQLMSLSSSHYSIRLSL</sequence>
<dbReference type="Proteomes" id="UP000012019">
    <property type="component" value="Unassembled WGS sequence"/>
</dbReference>
<proteinExistence type="predicted"/>
<dbReference type="CDD" id="cd16442">
    <property type="entry name" value="BPL"/>
    <property type="match status" value="1"/>
</dbReference>
<dbReference type="EMBL" id="APHR01000035">
    <property type="protein sequence ID" value="EMR13061.1"/>
    <property type="molecule type" value="Genomic_DNA"/>
</dbReference>
<dbReference type="RefSeq" id="WP_009726402.1">
    <property type="nucleotide sequence ID" value="NZ_APHR01000035.1"/>
</dbReference>
<dbReference type="eggNOG" id="COG0340">
    <property type="taxonomic scope" value="Bacteria"/>
</dbReference>
<dbReference type="GO" id="GO:0005737">
    <property type="term" value="C:cytoplasm"/>
    <property type="evidence" value="ECO:0007669"/>
    <property type="project" value="TreeGrafter"/>
</dbReference>
<dbReference type="AlphaFoldDB" id="M7P0Q4"/>
<evidence type="ECO:0000313" key="3">
    <source>
        <dbReference type="EMBL" id="EMR13061.1"/>
    </source>
</evidence>
<dbReference type="EC" id="6.3.4.15" evidence="3"/>
<dbReference type="OrthoDB" id="9807064at2"/>
<dbReference type="Pfam" id="PF03099">
    <property type="entry name" value="BPL_LplA_LipB"/>
    <property type="match status" value="1"/>
</dbReference>
<accession>M7P0Q4</accession>
<dbReference type="InterPro" id="IPR004143">
    <property type="entry name" value="BPL_LPL_catalytic"/>
</dbReference>
<dbReference type="NCBIfam" id="TIGR00121">
    <property type="entry name" value="birA_ligase"/>
    <property type="match status" value="1"/>
</dbReference>
<dbReference type="InterPro" id="IPR004408">
    <property type="entry name" value="Biotin_CoA_COase_ligase"/>
</dbReference>
<evidence type="ECO:0000256" key="1">
    <source>
        <dbReference type="ARBA" id="ARBA00022598"/>
    </source>
</evidence>
<dbReference type="STRING" id="1286106.MPL1_07054"/>
<dbReference type="PROSITE" id="PS51733">
    <property type="entry name" value="BPL_LPL_CATALYTIC"/>
    <property type="match status" value="1"/>
</dbReference>
<feature type="domain" description="BPL/LPL catalytic" evidence="2">
    <location>
        <begin position="13"/>
        <end position="184"/>
    </location>
</feature>
<evidence type="ECO:0000259" key="2">
    <source>
        <dbReference type="PROSITE" id="PS51733"/>
    </source>
</evidence>
<protein>
    <submittedName>
        <fullName evidence="3">Bifunctional biotin--[acetyl-CoA-carboxylase] synthetase/biotin operon repressor</fullName>
        <ecNumber evidence="3">6.3.4.15</ecNumber>
    </submittedName>
</protein>
<dbReference type="SUPFAM" id="SSF55681">
    <property type="entry name" value="Class II aaRS and biotin synthetases"/>
    <property type="match status" value="1"/>
</dbReference>